<keyword evidence="2" id="KW-0732">Signal</keyword>
<feature type="signal peptide" evidence="2">
    <location>
        <begin position="1"/>
        <end position="18"/>
    </location>
</feature>
<dbReference type="Pfam" id="PF15071">
    <property type="entry name" value="TMEM220"/>
    <property type="match status" value="1"/>
</dbReference>
<evidence type="ECO:0000256" key="2">
    <source>
        <dbReference type="SAM" id="SignalP"/>
    </source>
</evidence>
<feature type="chain" id="PRO_5026356392" evidence="2">
    <location>
        <begin position="19"/>
        <end position="167"/>
    </location>
</feature>
<dbReference type="PANTHER" id="PTHR34262">
    <property type="entry name" value="TRANSMEMBRANE PROTEIN 220"/>
    <property type="match status" value="1"/>
</dbReference>
<dbReference type="AlphaFoldDB" id="A0A6F9DUG4"/>
<feature type="transmembrane region" description="Helical" evidence="1">
    <location>
        <begin position="28"/>
        <end position="47"/>
    </location>
</feature>
<evidence type="ECO:0000256" key="1">
    <source>
        <dbReference type="SAM" id="Phobius"/>
    </source>
</evidence>
<protein>
    <submittedName>
        <fullName evidence="3">Transmembrane protein 220</fullName>
    </submittedName>
</protein>
<feature type="transmembrane region" description="Helical" evidence="1">
    <location>
        <begin position="123"/>
        <end position="143"/>
    </location>
</feature>
<sequence length="167" mass="19258">MTLFQCVHFLGAAFFALAAYVQKNDPDPEIWATIYLLPAFLSLATAIQPEFTESKFIRHVNEMIIVGYCIFGGIILDYSYKFEEDIFHWIIHDEAGREFGGLLIVSLWTGLMHGSSRSATTKFLIMSSMIILVPAIFWGYIYFNKAYRKMWPKHCQTALYPDFMRAS</sequence>
<organism evidence="3">
    <name type="scientific">Phallusia mammillata</name>
    <dbReference type="NCBI Taxonomy" id="59560"/>
    <lineage>
        <taxon>Eukaryota</taxon>
        <taxon>Metazoa</taxon>
        <taxon>Chordata</taxon>
        <taxon>Tunicata</taxon>
        <taxon>Ascidiacea</taxon>
        <taxon>Phlebobranchia</taxon>
        <taxon>Ascidiidae</taxon>
        <taxon>Phallusia</taxon>
    </lineage>
</organism>
<dbReference type="EMBL" id="LR791212">
    <property type="protein sequence ID" value="CAB3267074.1"/>
    <property type="molecule type" value="mRNA"/>
</dbReference>
<feature type="transmembrane region" description="Helical" evidence="1">
    <location>
        <begin position="59"/>
        <end position="80"/>
    </location>
</feature>
<gene>
    <name evidence="3" type="primary">Tmem220</name>
</gene>
<evidence type="ECO:0000313" key="3">
    <source>
        <dbReference type="EMBL" id="CAB3267074.1"/>
    </source>
</evidence>
<accession>A0A6F9DUG4</accession>
<dbReference type="InterPro" id="IPR029377">
    <property type="entry name" value="TMEM220"/>
</dbReference>
<keyword evidence="1 3" id="KW-0812">Transmembrane</keyword>
<proteinExistence type="evidence at transcript level"/>
<keyword evidence="1" id="KW-0472">Membrane</keyword>
<name>A0A6F9DUG4_9ASCI</name>
<dbReference type="PANTHER" id="PTHR34262:SF1">
    <property type="entry name" value="TRANSMEMBRANE PROTEIN 220"/>
    <property type="match status" value="1"/>
</dbReference>
<reference evidence="3" key="1">
    <citation type="submission" date="2020-04" db="EMBL/GenBank/DDBJ databases">
        <authorList>
            <person name="Neveu A P."/>
        </authorList>
    </citation>
    <scope>NUCLEOTIDE SEQUENCE</scope>
    <source>
        <tissue evidence="3">Whole embryo</tissue>
    </source>
</reference>
<keyword evidence="1" id="KW-1133">Transmembrane helix</keyword>